<gene>
    <name evidence="3" type="ORF">MSBR3_1775</name>
</gene>
<protein>
    <submittedName>
        <fullName evidence="3">Spermidine/putrescine-binding protein</fullName>
    </submittedName>
</protein>
<dbReference type="OrthoDB" id="131417at2157"/>
<dbReference type="STRING" id="1434107.MSBR3_1775"/>
<reference evidence="3" key="1">
    <citation type="submission" date="2014-07" db="EMBL/GenBank/DDBJ databases">
        <title>Methanogenic archaea and the global carbon cycle.</title>
        <authorList>
            <person name="Henriksen J.R."/>
            <person name="Luke J."/>
            <person name="Reinhart S."/>
            <person name="Benedict M.N."/>
            <person name="Youngblut N.D."/>
            <person name="Metcalf M.E."/>
            <person name="Whitaker R.J."/>
            <person name="Metcalf W.W."/>
        </authorList>
    </citation>
    <scope>NUCLEOTIDE SEQUENCE [LARGE SCALE GENOMIC DNA]</scope>
    <source>
        <strain evidence="3">3</strain>
    </source>
</reference>
<dbReference type="PATRIC" id="fig|1434107.4.peg.2288"/>
<dbReference type="SUPFAM" id="SSF53850">
    <property type="entry name" value="Periplasmic binding protein-like II"/>
    <property type="match status" value="1"/>
</dbReference>
<dbReference type="SUPFAM" id="SSF140683">
    <property type="entry name" value="SP0561-like"/>
    <property type="match status" value="1"/>
</dbReference>
<dbReference type="PANTHER" id="PTHR30006:SF2">
    <property type="entry name" value="ABC TRANSPORTER SUBSTRATE-BINDING PROTEIN"/>
    <property type="match status" value="1"/>
</dbReference>
<keyword evidence="1" id="KW-0732">Signal</keyword>
<organism evidence="3 4">
    <name type="scientific">Methanosarcina barkeri 3</name>
    <dbReference type="NCBI Taxonomy" id="1434107"/>
    <lineage>
        <taxon>Archaea</taxon>
        <taxon>Methanobacteriati</taxon>
        <taxon>Methanobacteriota</taxon>
        <taxon>Stenosarchaea group</taxon>
        <taxon>Methanomicrobia</taxon>
        <taxon>Methanosarcinales</taxon>
        <taxon>Methanosarcinaceae</taxon>
        <taxon>Methanosarcina</taxon>
    </lineage>
</organism>
<dbReference type="Pfam" id="PF13343">
    <property type="entry name" value="SBP_bac_6"/>
    <property type="match status" value="1"/>
</dbReference>
<dbReference type="Gene3D" id="3.40.190.10">
    <property type="entry name" value="Periplasmic binding protein-like II"/>
    <property type="match status" value="2"/>
</dbReference>
<dbReference type="EMBL" id="CP009517">
    <property type="protein sequence ID" value="AKB82353.1"/>
    <property type="molecule type" value="Genomic_DNA"/>
</dbReference>
<dbReference type="Pfam" id="PF08984">
    <property type="entry name" value="DUF1858"/>
    <property type="match status" value="1"/>
</dbReference>
<evidence type="ECO:0000259" key="2">
    <source>
        <dbReference type="Pfam" id="PF08984"/>
    </source>
</evidence>
<dbReference type="Proteomes" id="UP000033066">
    <property type="component" value="Chromosome"/>
</dbReference>
<evidence type="ECO:0000313" key="3">
    <source>
        <dbReference type="EMBL" id="AKB82353.1"/>
    </source>
</evidence>
<dbReference type="AlphaFoldDB" id="A0A0E3SMU3"/>
<dbReference type="PANTHER" id="PTHR30006">
    <property type="entry name" value="THIAMINE-BINDING PERIPLASMIC PROTEIN-RELATED"/>
    <property type="match status" value="1"/>
</dbReference>
<keyword evidence="4" id="KW-1185">Reference proteome</keyword>
<sequence>MKSIDETMSIYQILSEYPYLLKIFKQHGMEKFENKEVLEKLGPLLKLKTALSMVSLNKDSFIKLLNQAILDNETKSDFTLADSPERQKELTFLALLPCGMKMPFNRAFDDFSTEYSRQINNVLHSLVEGNVNHELSYYAYIDLVTSIDELPDIIVSSDINSFYHKSFQDNFLNKEYFISLAPAPMNIDFESIGFADPRSQFTMISANLLVLVTIDELVKDNTRPGSWEDLLKDEHRNKVVMRGQDGFFCNGVLLPFYRMYGMGGIKKLASSVYTGIHPSEMVKMIDSKKDDVPPMYIMPLFFAKKIQDKSRITINIPSEGAIVSPVQMLVKKSAVERVKEITDFLCGKEFGEISARAFFPTTNPEVNNNLESNLEGSDSLYWLGWDFLMNTDIGALKKEIEEVFNKHFYETGGVV</sequence>
<dbReference type="InterPro" id="IPR038062">
    <property type="entry name" value="ScdA-like_N_sf"/>
</dbReference>
<proteinExistence type="predicted"/>
<evidence type="ECO:0000256" key="1">
    <source>
        <dbReference type="ARBA" id="ARBA00022729"/>
    </source>
</evidence>
<dbReference type="InterPro" id="IPR015077">
    <property type="entry name" value="DUF1858"/>
</dbReference>
<dbReference type="RefSeq" id="WP_048107788.1">
    <property type="nucleotide sequence ID" value="NZ_CP009517.1"/>
</dbReference>
<evidence type="ECO:0000313" key="4">
    <source>
        <dbReference type="Proteomes" id="UP000033066"/>
    </source>
</evidence>
<dbReference type="GeneID" id="24789329"/>
<dbReference type="Gene3D" id="1.10.3910.10">
    <property type="entry name" value="SP0561-like"/>
    <property type="match status" value="1"/>
</dbReference>
<dbReference type="KEGG" id="mbak:MSBR3_1775"/>
<accession>A0A0E3SMU3</accession>
<name>A0A0E3SMU3_METBA</name>
<dbReference type="HOGENOM" id="CLU_055408_0_0_2"/>
<feature type="domain" description="DUF1858" evidence="2">
    <location>
        <begin position="4"/>
        <end position="62"/>
    </location>
</feature>